<feature type="compositionally biased region" description="Polar residues" evidence="1">
    <location>
        <begin position="418"/>
        <end position="429"/>
    </location>
</feature>
<feature type="compositionally biased region" description="Polar residues" evidence="1">
    <location>
        <begin position="223"/>
        <end position="240"/>
    </location>
</feature>
<dbReference type="InterPro" id="IPR056988">
    <property type="entry name" value="Zn_ribbon_pln"/>
</dbReference>
<dbReference type="Gene3D" id="1.10.287.110">
    <property type="entry name" value="DnaJ domain"/>
    <property type="match status" value="1"/>
</dbReference>
<dbReference type="Pfam" id="PF11926">
    <property type="entry name" value="DUF3444"/>
    <property type="match status" value="2"/>
</dbReference>
<keyword evidence="4" id="KW-1185">Reference proteome</keyword>
<gene>
    <name evidence="3" type="ORF">CARUB_v10012833mg</name>
</gene>
<dbReference type="STRING" id="81985.R0HWD7"/>
<dbReference type="KEGG" id="crb:17892136"/>
<feature type="compositionally biased region" description="Polar residues" evidence="1">
    <location>
        <begin position="438"/>
        <end position="451"/>
    </location>
</feature>
<dbReference type="eggNOG" id="ENOG502QS8C">
    <property type="taxonomic scope" value="Eukaryota"/>
</dbReference>
<dbReference type="AlphaFoldDB" id="R0HWD7"/>
<dbReference type="PANTHER" id="PTHR45089">
    <property type="entry name" value="DNAJ HEAT SHOCK AMINO-TERMINAL DOMAIN PROTEIN-RELATED"/>
    <property type="match status" value="1"/>
</dbReference>
<sequence length="1238" mass="139584">MECNREDATKAKKIAEEKMEAGDFVEAHKFVTKAQRLFPSLEHLLQMKTICDVHSSAINKIKGLDNWYGILQVQPFADADTIKKQYRRLVLLLHPDKNKFPGSEAAFKLVGEANRLLSDRITRSNYDVRYRSHSILANKHANANLGRHCAATNNAAENTVSVYTFWTRCRHCGRWYKYLREYMNTVMHCSSCRKSYVAHSMTFDGVPPGSSTARKKEFRYQGMYNTSRQNVSTGAESRSSAAEMDKNGTVGEKLNKKNQENQKKGADDRELKKDESCTENDTEGRRSQNGETGMRNSAEIPKADVLKPQHEVKEPDTTATNSIPDLSAPKKNKAAKRRRTAVEESSKSFEVDSSDAAGGKTDTNENNKRKSSRKKSQDFYAKGGNSGDHPNKKRNSGCEFESEFNMKQTAKDKKSTEQADSGVSSASSHANKRKTKKNANSGNEDTLSSKNKVSEGCDGNGEDAALLSKIDRVENGYKANENPNTLDIPDPEIDVFGVERNTEKFAVNQVWSTTDSRDGMPRKYVRVEKVLNAEFKLQITYLEPVCDKNDDSIPVACGKFKNWKTGEVENRSIFSGQMHHLCCNEIVSIYPRKGDIWAMFREWNEEWNSSLEKHKLPYKYDFVEILSDFHNVNGVGVAYLGKLKGSVPLFHWEAKDGVCQIQFTPKDMLRFSHKVPAVVRTGKEKECVPAKSYELDPAALPKYILQADAVDMEMDSKILKVKADGLYPDAPKVGAKVKSLPETAPSPRKRRKSDYDKGICSNLEEVIRRMNRSYDFSSCGVDEINTPNMSRKSCEVTDVFKLRKSPRLQTIRSQQGDKEKSDKQGNSMNNQKKPDKGLVTDSLGVDEKNTPNKSKKNGEATDVLKLRKSSRHQKIPTQQEDEKKSDRQGNKMNSPKKTDKGLGVDQKNTPNKSTKNGEATDVFKLRKSPRLQTMPNQQGDNKEIAKRGNKMKTPKKTDKCLVTNSLGVRKSPNGIHKPAESPEGESSKKQRPNGEIPSLSKLNDLPTQVFFSTYEFSNATPVSANCKTPRRNVYDFKNLRSEDKFRINQIWAIYSNDKGMPSEYVKIKTIETKPKFVLRGTPTELYSPSIVPVTRPVYCGEFKLKKGRPKIFPRASFSHQVKPFDSSNRFIIKVYPRKGEIWALYKNCDSTEEHDIVEVVEDNCDGEIVKVVALIAEGTSSLYKIQRKEGLNADVVVIPKAEMSRFSHQIPAVRTRLVEGGCWELDPIAIPSRTIVFD</sequence>
<protein>
    <recommendedName>
        <fullName evidence="2">J domain-containing protein</fullName>
    </recommendedName>
</protein>
<accession>R0HWD7</accession>
<dbReference type="InterPro" id="IPR036869">
    <property type="entry name" value="J_dom_sf"/>
</dbReference>
<dbReference type="PROSITE" id="PS50076">
    <property type="entry name" value="DNAJ_2"/>
    <property type="match status" value="1"/>
</dbReference>
<feature type="domain" description="J" evidence="2">
    <location>
        <begin position="66"/>
        <end position="130"/>
    </location>
</feature>
<feature type="region of interest" description="Disordered" evidence="1">
    <location>
        <begin position="222"/>
        <end position="459"/>
    </location>
</feature>
<proteinExistence type="predicted"/>
<feature type="compositionally biased region" description="Basic and acidic residues" evidence="1">
    <location>
        <begin position="340"/>
        <end position="350"/>
    </location>
</feature>
<feature type="compositionally biased region" description="Polar residues" evidence="1">
    <location>
        <begin position="930"/>
        <end position="939"/>
    </location>
</feature>
<reference evidence="4" key="1">
    <citation type="journal article" date="2013" name="Nat. Genet.">
        <title>The Capsella rubella genome and the genomic consequences of rapid mating system evolution.</title>
        <authorList>
            <person name="Slotte T."/>
            <person name="Hazzouri K.M."/>
            <person name="Agren J.A."/>
            <person name="Koenig D."/>
            <person name="Maumus F."/>
            <person name="Guo Y.L."/>
            <person name="Steige K."/>
            <person name="Platts A.E."/>
            <person name="Escobar J.S."/>
            <person name="Newman L.K."/>
            <person name="Wang W."/>
            <person name="Mandakova T."/>
            <person name="Vello E."/>
            <person name="Smith L.M."/>
            <person name="Henz S.R."/>
            <person name="Steffen J."/>
            <person name="Takuno S."/>
            <person name="Brandvain Y."/>
            <person name="Coop G."/>
            <person name="Andolfatto P."/>
            <person name="Hu T.T."/>
            <person name="Blanchette M."/>
            <person name="Clark R.M."/>
            <person name="Quesneville H."/>
            <person name="Nordborg M."/>
            <person name="Gaut B.S."/>
            <person name="Lysak M.A."/>
            <person name="Jenkins J."/>
            <person name="Grimwood J."/>
            <person name="Chapman J."/>
            <person name="Prochnik S."/>
            <person name="Shu S."/>
            <person name="Rokhsar D."/>
            <person name="Schmutz J."/>
            <person name="Weigel D."/>
            <person name="Wright S.I."/>
        </authorList>
    </citation>
    <scope>NUCLEOTIDE SEQUENCE [LARGE SCALE GENOMIC DNA]</scope>
    <source>
        <strain evidence="4">cv. Monte Gargano</strain>
    </source>
</reference>
<feature type="compositionally biased region" description="Basic and acidic residues" evidence="1">
    <location>
        <begin position="880"/>
        <end position="889"/>
    </location>
</feature>
<feature type="region of interest" description="Disordered" evidence="1">
    <location>
        <begin position="805"/>
        <end position="1001"/>
    </location>
</feature>
<dbReference type="EMBL" id="KB870807">
    <property type="protein sequence ID" value="EOA29745.1"/>
    <property type="molecule type" value="Genomic_DNA"/>
</dbReference>
<dbReference type="SMART" id="SM00271">
    <property type="entry name" value="DnaJ"/>
    <property type="match status" value="1"/>
</dbReference>
<dbReference type="OrthoDB" id="10250354at2759"/>
<dbReference type="SUPFAM" id="SSF46565">
    <property type="entry name" value="Chaperone J-domain"/>
    <property type="match status" value="1"/>
</dbReference>
<feature type="compositionally biased region" description="Basic and acidic residues" evidence="1">
    <location>
        <begin position="253"/>
        <end position="288"/>
    </location>
</feature>
<feature type="compositionally biased region" description="Basic and acidic residues" evidence="1">
    <location>
        <begin position="977"/>
        <end position="988"/>
    </location>
</feature>
<dbReference type="Pfam" id="PF23551">
    <property type="entry name" value="Zn_ribbon_20"/>
    <property type="match status" value="1"/>
</dbReference>
<feature type="compositionally biased region" description="Polar residues" evidence="1">
    <location>
        <begin position="906"/>
        <end position="917"/>
    </location>
</feature>
<evidence type="ECO:0000313" key="4">
    <source>
        <dbReference type="Proteomes" id="UP000029121"/>
    </source>
</evidence>
<organism evidence="3 4">
    <name type="scientific">Capsella rubella</name>
    <dbReference type="NCBI Taxonomy" id="81985"/>
    <lineage>
        <taxon>Eukaryota</taxon>
        <taxon>Viridiplantae</taxon>
        <taxon>Streptophyta</taxon>
        <taxon>Embryophyta</taxon>
        <taxon>Tracheophyta</taxon>
        <taxon>Spermatophyta</taxon>
        <taxon>Magnoliopsida</taxon>
        <taxon>eudicotyledons</taxon>
        <taxon>Gunneridae</taxon>
        <taxon>Pentapetalae</taxon>
        <taxon>rosids</taxon>
        <taxon>malvids</taxon>
        <taxon>Brassicales</taxon>
        <taxon>Brassicaceae</taxon>
        <taxon>Camelineae</taxon>
        <taxon>Capsella</taxon>
    </lineage>
</organism>
<feature type="compositionally biased region" description="Basic and acidic residues" evidence="1">
    <location>
        <begin position="845"/>
        <end position="865"/>
    </location>
</feature>
<dbReference type="InterPro" id="IPR001623">
    <property type="entry name" value="DnaJ_domain"/>
</dbReference>
<feature type="compositionally biased region" description="Basic and acidic residues" evidence="1">
    <location>
        <begin position="301"/>
        <end position="316"/>
    </location>
</feature>
<evidence type="ECO:0000256" key="1">
    <source>
        <dbReference type="SAM" id="MobiDB-lite"/>
    </source>
</evidence>
<evidence type="ECO:0000313" key="3">
    <source>
        <dbReference type="EMBL" id="EOA29745.1"/>
    </source>
</evidence>
<dbReference type="PRINTS" id="PR00625">
    <property type="entry name" value="JDOMAIN"/>
</dbReference>
<dbReference type="Pfam" id="PF00226">
    <property type="entry name" value="DnaJ"/>
    <property type="match status" value="1"/>
</dbReference>
<dbReference type="InterPro" id="IPR024593">
    <property type="entry name" value="DUF3444"/>
</dbReference>
<dbReference type="CDD" id="cd06257">
    <property type="entry name" value="DnaJ"/>
    <property type="match status" value="1"/>
</dbReference>
<dbReference type="Proteomes" id="UP000029121">
    <property type="component" value="Unassembled WGS sequence"/>
</dbReference>
<name>R0HWD7_9BRAS</name>
<feature type="compositionally biased region" description="Basic residues" evidence="1">
    <location>
        <begin position="330"/>
        <end position="339"/>
    </location>
</feature>
<dbReference type="PANTHER" id="PTHR45089:SF41">
    <property type="entry name" value="DNAJ HEAT SHOCK N-TERMINAL DOMAIN-CONTAINING PROTEIN"/>
    <property type="match status" value="1"/>
</dbReference>
<evidence type="ECO:0000259" key="2">
    <source>
        <dbReference type="PROSITE" id="PS50076"/>
    </source>
</evidence>